<dbReference type="InParanoid" id="E2C8E8"/>
<reference evidence="2 3" key="1">
    <citation type="journal article" date="2010" name="Science">
        <title>Genomic comparison of the ants Camponotus floridanus and Harpegnathos saltator.</title>
        <authorList>
            <person name="Bonasio R."/>
            <person name="Zhang G."/>
            <person name="Ye C."/>
            <person name="Mutti N.S."/>
            <person name="Fang X."/>
            <person name="Qin N."/>
            <person name="Donahue G."/>
            <person name="Yang P."/>
            <person name="Li Q."/>
            <person name="Li C."/>
            <person name="Zhang P."/>
            <person name="Huang Z."/>
            <person name="Berger S.L."/>
            <person name="Reinberg D."/>
            <person name="Wang J."/>
            <person name="Liebig J."/>
        </authorList>
    </citation>
    <scope>NUCLEOTIDE SEQUENCE [LARGE SCALE GENOMIC DNA]</scope>
    <source>
        <strain evidence="2 3">R22 G/1</strain>
    </source>
</reference>
<evidence type="ECO:0000313" key="2">
    <source>
        <dbReference type="EMBL" id="EFN75783.1"/>
    </source>
</evidence>
<protein>
    <submittedName>
        <fullName evidence="2">Uncharacterized protein</fullName>
    </submittedName>
</protein>
<evidence type="ECO:0000256" key="1">
    <source>
        <dbReference type="SAM" id="SignalP"/>
    </source>
</evidence>
<feature type="chain" id="PRO_5003158638" evidence="1">
    <location>
        <begin position="20"/>
        <end position="161"/>
    </location>
</feature>
<dbReference type="AlphaFoldDB" id="E2C8E8"/>
<dbReference type="OMA" id="PAYYHAF"/>
<proteinExistence type="predicted"/>
<name>E2C8E8_HARSA</name>
<dbReference type="EMBL" id="GL453666">
    <property type="protein sequence ID" value="EFN75783.1"/>
    <property type="molecule type" value="Genomic_DNA"/>
</dbReference>
<evidence type="ECO:0000313" key="3">
    <source>
        <dbReference type="Proteomes" id="UP000008237"/>
    </source>
</evidence>
<dbReference type="Proteomes" id="UP000008237">
    <property type="component" value="Unassembled WGS sequence"/>
</dbReference>
<sequence>MLRIILAFLLGALLDVILCETQISEITNANQASSCRNPPLCDLSDMYKMEPRSASSLPFHLNSPNYITSQQSNHLQRSYYSGFGTSASPAHYHTFDPISVLASLAFLAFLLQSFASLYDRSRSMLPTIVSGRRESSDTDLTIPEISRHVSRVLRDYVSKRG</sequence>
<keyword evidence="1" id="KW-0732">Signal</keyword>
<organism evidence="3">
    <name type="scientific">Harpegnathos saltator</name>
    <name type="common">Jerdon's jumping ant</name>
    <dbReference type="NCBI Taxonomy" id="610380"/>
    <lineage>
        <taxon>Eukaryota</taxon>
        <taxon>Metazoa</taxon>
        <taxon>Ecdysozoa</taxon>
        <taxon>Arthropoda</taxon>
        <taxon>Hexapoda</taxon>
        <taxon>Insecta</taxon>
        <taxon>Pterygota</taxon>
        <taxon>Neoptera</taxon>
        <taxon>Endopterygota</taxon>
        <taxon>Hymenoptera</taxon>
        <taxon>Apocrita</taxon>
        <taxon>Aculeata</taxon>
        <taxon>Formicoidea</taxon>
        <taxon>Formicidae</taxon>
        <taxon>Ponerinae</taxon>
        <taxon>Ponerini</taxon>
        <taxon>Harpegnathos</taxon>
    </lineage>
</organism>
<keyword evidence="3" id="KW-1185">Reference proteome</keyword>
<feature type="signal peptide" evidence="1">
    <location>
        <begin position="1"/>
        <end position="19"/>
    </location>
</feature>
<dbReference type="OrthoDB" id="7550829at2759"/>
<gene>
    <name evidence="2" type="ORF">EAI_09787</name>
</gene>
<accession>E2C8E8</accession>